<dbReference type="AlphaFoldDB" id="A0A5N3V6G6"/>
<dbReference type="FunFam" id="1.10.10.1200:FF:000007">
    <property type="entry name" value="Melanoma-associated antigen C2"/>
    <property type="match status" value="1"/>
</dbReference>
<name>A0A5N3V6G6_MUNMU</name>
<sequence>MSLGQKSECCKLEEDLQAPKEAQGLECVQAPMAQKEEATSCPKSTISSSLTPLIPGTTEEVPATGALTALQSSQGACFSPTATSATPLSQSDENSRSQEEEEPSTSQTPPDPESLLGDELNNKVAELVQFLCVKYVTKEPTTKAEMLKSVIREHKDNFPDIFSKVCECMEVVFGIEVKEVDPTRHSYELVKTLNLTYDGMLSNDGRMPKTGFLILILGMIFMEGNCVPEEKIWKLLNTMGMYAGQEDFIYGEPRKLITKDLVEEQYLQYRQVPHSDPPRYEFLWGPRAYAETSKMKVLEFFAKISGTDPTSFLFWYEEALRDERAQARTVPGDDTTAMASENSSVMSSNLFCPE</sequence>
<keyword evidence="4" id="KW-1185">Reference proteome</keyword>
<reference evidence="3 4" key="1">
    <citation type="submission" date="2019-06" db="EMBL/GenBank/DDBJ databases">
        <title>Discovery of a novel chromosome fission-fusion reversal in muntjac.</title>
        <authorList>
            <person name="Mudd A.B."/>
            <person name="Bredeson J.V."/>
            <person name="Baum R."/>
            <person name="Hockemeyer D."/>
            <person name="Rokhsar D.S."/>
        </authorList>
    </citation>
    <scope>NUCLEOTIDE SEQUENCE [LARGE SCALE GENOMIC DNA]</scope>
    <source>
        <strain evidence="3">UTSW_UCB_Mm</strain>
        <tissue evidence="3">Fibroblast cell line</tissue>
    </source>
</reference>
<dbReference type="GO" id="GO:0005634">
    <property type="term" value="C:nucleus"/>
    <property type="evidence" value="ECO:0007669"/>
    <property type="project" value="TreeGrafter"/>
</dbReference>
<feature type="domain" description="MAGE" evidence="2">
    <location>
        <begin position="120"/>
        <end position="319"/>
    </location>
</feature>
<feature type="region of interest" description="Disordered" evidence="1">
    <location>
        <begin position="78"/>
        <end position="117"/>
    </location>
</feature>
<dbReference type="Gene3D" id="1.10.10.1200">
    <property type="entry name" value="MAGE homology domain, winged helix WH1 motif"/>
    <property type="match status" value="1"/>
</dbReference>
<dbReference type="InterPro" id="IPR037445">
    <property type="entry name" value="MAGE"/>
</dbReference>
<comment type="caution">
    <text evidence="3">The sequence shown here is derived from an EMBL/GenBank/DDBJ whole genome shotgun (WGS) entry which is preliminary data.</text>
</comment>
<dbReference type="InterPro" id="IPR041899">
    <property type="entry name" value="MAGE_WH2"/>
</dbReference>
<dbReference type="InterPro" id="IPR041898">
    <property type="entry name" value="MAGE_WH1"/>
</dbReference>
<evidence type="ECO:0000313" key="4">
    <source>
        <dbReference type="Proteomes" id="UP000326458"/>
    </source>
</evidence>
<feature type="compositionally biased region" description="Polar residues" evidence="1">
    <location>
        <begin position="78"/>
        <end position="92"/>
    </location>
</feature>
<feature type="compositionally biased region" description="Polar residues" evidence="1">
    <location>
        <begin position="337"/>
        <end position="354"/>
    </location>
</feature>
<evidence type="ECO:0000256" key="1">
    <source>
        <dbReference type="SAM" id="MobiDB-lite"/>
    </source>
</evidence>
<dbReference type="InterPro" id="IPR002190">
    <property type="entry name" value="MHD_dom"/>
</dbReference>
<dbReference type="PANTHER" id="PTHR11736">
    <property type="entry name" value="MELANOMA-ASSOCIATED ANTIGEN MAGE ANTIGEN"/>
    <property type="match status" value="1"/>
</dbReference>
<evidence type="ECO:0000259" key="2">
    <source>
        <dbReference type="PROSITE" id="PS50838"/>
    </source>
</evidence>
<feature type="compositionally biased region" description="Polar residues" evidence="1">
    <location>
        <begin position="41"/>
        <end position="51"/>
    </location>
</feature>
<dbReference type="EMBL" id="VCEA01000003">
    <property type="protein sequence ID" value="KAB0344764.1"/>
    <property type="molecule type" value="Genomic_DNA"/>
</dbReference>
<dbReference type="GO" id="GO:0000122">
    <property type="term" value="P:negative regulation of transcription by RNA polymerase II"/>
    <property type="evidence" value="ECO:0007669"/>
    <property type="project" value="TreeGrafter"/>
</dbReference>
<dbReference type="FunFam" id="1.10.10.1210:FF:000001">
    <property type="entry name" value="melanoma-associated antigen D1"/>
    <property type="match status" value="1"/>
</dbReference>
<gene>
    <name evidence="3" type="ORF">FD754_021690</name>
</gene>
<dbReference type="SMART" id="SM01392">
    <property type="entry name" value="MAGE_N"/>
    <property type="match status" value="1"/>
</dbReference>
<evidence type="ECO:0000313" key="3">
    <source>
        <dbReference type="EMBL" id="KAB0344764.1"/>
    </source>
</evidence>
<accession>A0A5N3V6G6</accession>
<dbReference type="Gene3D" id="1.10.10.1210">
    <property type="entry name" value="MAGE homology domain, winged helix WH2 motif"/>
    <property type="match status" value="1"/>
</dbReference>
<protein>
    <recommendedName>
        <fullName evidence="2">MAGE domain-containing protein</fullName>
    </recommendedName>
</protein>
<dbReference type="PROSITE" id="PS50838">
    <property type="entry name" value="MAGE"/>
    <property type="match status" value="1"/>
</dbReference>
<dbReference type="Pfam" id="PF12440">
    <property type="entry name" value="MAGE_N"/>
    <property type="match status" value="1"/>
</dbReference>
<feature type="region of interest" description="Disordered" evidence="1">
    <location>
        <begin position="329"/>
        <end position="354"/>
    </location>
</feature>
<dbReference type="SMART" id="SM01373">
    <property type="entry name" value="MAGE"/>
    <property type="match status" value="1"/>
</dbReference>
<organism evidence="3 4">
    <name type="scientific">Muntiacus muntjak</name>
    <name type="common">Barking deer</name>
    <name type="synonym">Indian muntjac</name>
    <dbReference type="NCBI Taxonomy" id="9888"/>
    <lineage>
        <taxon>Eukaryota</taxon>
        <taxon>Metazoa</taxon>
        <taxon>Chordata</taxon>
        <taxon>Craniata</taxon>
        <taxon>Vertebrata</taxon>
        <taxon>Euteleostomi</taxon>
        <taxon>Mammalia</taxon>
        <taxon>Eutheria</taxon>
        <taxon>Laurasiatheria</taxon>
        <taxon>Artiodactyla</taxon>
        <taxon>Ruminantia</taxon>
        <taxon>Pecora</taxon>
        <taxon>Cervidae</taxon>
        <taxon>Muntiacinae</taxon>
        <taxon>Muntiacus</taxon>
    </lineage>
</organism>
<dbReference type="Pfam" id="PF01454">
    <property type="entry name" value="MAGE"/>
    <property type="match status" value="1"/>
</dbReference>
<dbReference type="InterPro" id="IPR021072">
    <property type="entry name" value="MAGE_N"/>
</dbReference>
<feature type="region of interest" description="Disordered" evidence="1">
    <location>
        <begin position="34"/>
        <end position="59"/>
    </location>
</feature>
<proteinExistence type="predicted"/>
<dbReference type="Proteomes" id="UP000326458">
    <property type="component" value="Unassembled WGS sequence"/>
</dbReference>
<dbReference type="PANTHER" id="PTHR11736:SF159">
    <property type="entry name" value="MAGE DOMAIN-CONTAINING PROTEIN"/>
    <property type="match status" value="1"/>
</dbReference>